<dbReference type="VEuPathDB" id="FungiDB:RhiirA1_534255"/>
<accession>A0A1B1EUG3</accession>
<dbReference type="AlphaFoldDB" id="A0A1B1EUG3"/>
<dbReference type="EMBL" id="KT212618">
    <property type="protein sequence ID" value="ANQ32444.1"/>
    <property type="molecule type" value="Genomic_DNA"/>
</dbReference>
<name>A0A1B1EUG3_9GLOM</name>
<evidence type="ECO:0000313" key="1">
    <source>
        <dbReference type="EMBL" id="ANQ32444.1"/>
    </source>
</evidence>
<dbReference type="Gene3D" id="1.10.30.10">
    <property type="entry name" value="High mobility group box domain"/>
    <property type="match status" value="1"/>
</dbReference>
<dbReference type="InterPro" id="IPR036910">
    <property type="entry name" value="HMG_box_dom_sf"/>
</dbReference>
<proteinExistence type="predicted"/>
<dbReference type="VEuPathDB" id="FungiDB:FUN_017621"/>
<protein>
    <submittedName>
        <fullName evidence="1">MATA-HMG</fullName>
    </submittedName>
</protein>
<sequence>MIKKTKESSSIERIKKLQSSVRDQSKSLNLNEHEPRIKQLIINLINKYGDIKTILNLQELLSPSNATRSKSIPRPQNPWVLYRKNISKGLIGLNMSTGEISGISSNFWNEIPERESQFWTDITKEIHSIEYPNYKYSPVKSHNQNKSSKEVISQNTNLDTSVSKDSSEIVSHTTSEIDISPEIDINLSEIDIDMSEVDIDMVAADIFQSDFLDVDMNPSLFIDQSSILNRSIINRPILLFYRPFFDGLFLRIYSR</sequence>
<gene>
    <name evidence="1" type="primary">HMG141</name>
</gene>
<dbReference type="VEuPathDB" id="FungiDB:RhiirFUN_010186"/>
<dbReference type="SUPFAM" id="SSF47095">
    <property type="entry name" value="HMG-box"/>
    <property type="match status" value="1"/>
</dbReference>
<reference evidence="1" key="1">
    <citation type="submission" date="2015-06" db="EMBL/GenBank/DDBJ databases">
        <title>Evolution and Diversity of Sexually-Related Genes in an Arbuscular Mycorrhizal Fungi.</title>
        <authorList>
            <person name="Charron P."/>
            <person name="Marton T."/>
            <person name="Corradi N."/>
        </authorList>
    </citation>
    <scope>NUCLEOTIDE SEQUENCE</scope>
    <source>
        <strain evidence="1">C2</strain>
    </source>
</reference>
<organism evidence="1">
    <name type="scientific">Rhizophagus irregularis</name>
    <dbReference type="NCBI Taxonomy" id="588596"/>
    <lineage>
        <taxon>Eukaryota</taxon>
        <taxon>Fungi</taxon>
        <taxon>Fungi incertae sedis</taxon>
        <taxon>Mucoromycota</taxon>
        <taxon>Glomeromycotina</taxon>
        <taxon>Glomeromycetes</taxon>
        <taxon>Glomerales</taxon>
        <taxon>Glomeraceae</taxon>
        <taxon>Rhizophagus</taxon>
    </lineage>
</organism>